<evidence type="ECO:0000256" key="4">
    <source>
        <dbReference type="ARBA" id="ARBA00022475"/>
    </source>
</evidence>
<evidence type="ECO:0000256" key="7">
    <source>
        <dbReference type="ARBA" id="ARBA00023136"/>
    </source>
</evidence>
<protein>
    <recommendedName>
        <fullName evidence="8">Magnesium transport protein CorA</fullName>
    </recommendedName>
</protein>
<dbReference type="Gene3D" id="3.30.460.20">
    <property type="entry name" value="CorA soluble domain-like"/>
    <property type="match status" value="1"/>
</dbReference>
<evidence type="ECO:0000313" key="10">
    <source>
        <dbReference type="Proteomes" id="UP001597318"/>
    </source>
</evidence>
<comment type="function">
    <text evidence="8">Mediates influx of magnesium ions.</text>
</comment>
<keyword evidence="6 8" id="KW-1133">Transmembrane helix</keyword>
<dbReference type="EMBL" id="JBHUIK010000003">
    <property type="protein sequence ID" value="MFD2214754.1"/>
    <property type="molecule type" value="Genomic_DNA"/>
</dbReference>
<evidence type="ECO:0000313" key="9">
    <source>
        <dbReference type="EMBL" id="MFD2214754.1"/>
    </source>
</evidence>
<dbReference type="InterPro" id="IPR002523">
    <property type="entry name" value="MgTranspt_CorA/ZnTranspt_ZntB"/>
</dbReference>
<evidence type="ECO:0000256" key="1">
    <source>
        <dbReference type="ARBA" id="ARBA00004651"/>
    </source>
</evidence>
<dbReference type="InterPro" id="IPR045863">
    <property type="entry name" value="CorA_TM1_TM2"/>
</dbReference>
<dbReference type="Gene3D" id="1.20.58.340">
    <property type="entry name" value="Magnesium transport protein CorA, transmembrane region"/>
    <property type="match status" value="2"/>
</dbReference>
<comment type="caution">
    <text evidence="9">The sequence shown here is derived from an EMBL/GenBank/DDBJ whole genome shotgun (WGS) entry which is preliminary data.</text>
</comment>
<dbReference type="PANTHER" id="PTHR46494">
    <property type="entry name" value="CORA FAMILY METAL ION TRANSPORTER (EUROFUNG)"/>
    <property type="match status" value="1"/>
</dbReference>
<keyword evidence="8" id="KW-0460">Magnesium</keyword>
<proteinExistence type="inferred from homology"/>
<gene>
    <name evidence="8 9" type="primary">corA</name>
    <name evidence="9" type="ORF">ACFSKK_13775</name>
</gene>
<keyword evidence="3 8" id="KW-0813">Transport</keyword>
<dbReference type="SUPFAM" id="SSF143865">
    <property type="entry name" value="CorA soluble domain-like"/>
    <property type="match status" value="1"/>
</dbReference>
<dbReference type="Pfam" id="PF01544">
    <property type="entry name" value="CorA"/>
    <property type="match status" value="1"/>
</dbReference>
<evidence type="ECO:0000256" key="8">
    <source>
        <dbReference type="RuleBase" id="RU362010"/>
    </source>
</evidence>
<keyword evidence="5 8" id="KW-0812">Transmembrane</keyword>
<keyword evidence="7 8" id="KW-0472">Membrane</keyword>
<dbReference type="PANTHER" id="PTHR46494:SF1">
    <property type="entry name" value="CORA FAMILY METAL ION TRANSPORTER (EUROFUNG)"/>
    <property type="match status" value="1"/>
</dbReference>
<organism evidence="9 10">
    <name type="scientific">Metabacillus endolithicus</name>
    <dbReference type="NCBI Taxonomy" id="1535204"/>
    <lineage>
        <taxon>Bacteria</taxon>
        <taxon>Bacillati</taxon>
        <taxon>Bacillota</taxon>
        <taxon>Bacilli</taxon>
        <taxon>Bacillales</taxon>
        <taxon>Bacillaceae</taxon>
        <taxon>Metabacillus</taxon>
    </lineage>
</organism>
<dbReference type="InterPro" id="IPR045861">
    <property type="entry name" value="CorA_cytoplasmic_dom"/>
</dbReference>
<evidence type="ECO:0000256" key="3">
    <source>
        <dbReference type="ARBA" id="ARBA00022448"/>
    </source>
</evidence>
<evidence type="ECO:0000256" key="6">
    <source>
        <dbReference type="ARBA" id="ARBA00022989"/>
    </source>
</evidence>
<dbReference type="Proteomes" id="UP001597318">
    <property type="component" value="Unassembled WGS sequence"/>
</dbReference>
<name>A0ABW5BYP1_9BACI</name>
<reference evidence="10" key="1">
    <citation type="journal article" date="2019" name="Int. J. Syst. Evol. Microbiol.">
        <title>The Global Catalogue of Microorganisms (GCM) 10K type strain sequencing project: providing services to taxonomists for standard genome sequencing and annotation.</title>
        <authorList>
            <consortium name="The Broad Institute Genomics Platform"/>
            <consortium name="The Broad Institute Genome Sequencing Center for Infectious Disease"/>
            <person name="Wu L."/>
            <person name="Ma J."/>
        </authorList>
    </citation>
    <scope>NUCLEOTIDE SEQUENCE [LARGE SCALE GENOMIC DNA]</scope>
    <source>
        <strain evidence="10">CGMCC 1.15474</strain>
    </source>
</reference>
<keyword evidence="4 8" id="KW-1003">Cell membrane</keyword>
<accession>A0ABW5BYP1</accession>
<dbReference type="RefSeq" id="WP_247346157.1">
    <property type="nucleotide sequence ID" value="NZ_CP095550.1"/>
</dbReference>
<sequence>MKTTRSKDEPDLLYYCNKNHTSEIVNEFFIPEKNDDTLWVHITPSTKDELKKIIESLNIHTLAAEAIASFSDSPRMDVYSYHTYISTFIIKEDYSNVRISILLGDNYVITHEEENDLQFFSTILEDFQDHPQHMSSPGHILYHILDHVSQYYLQAVDAIADEIQELEKSVFKYPFANEIGHEVYNWKGKIHNLRQIVEAQESVINDIGESDSKYINEDSAIYLKTLGKNFERVVSAFDTFIETLTGIFDLQMSLKSDHMNSIMKTLTLVSVIFIPMTFIAGLYGMNFENMPELTWNFGYGLALVVMFGIGISIALFFRSKGWWGKRPSQDKRNK</sequence>
<feature type="transmembrane region" description="Helical" evidence="8">
    <location>
        <begin position="265"/>
        <end position="285"/>
    </location>
</feature>
<dbReference type="NCBIfam" id="TIGR00383">
    <property type="entry name" value="corA"/>
    <property type="match status" value="1"/>
</dbReference>
<dbReference type="InterPro" id="IPR004488">
    <property type="entry name" value="Mg/Co-transport_prot_CorA"/>
</dbReference>
<keyword evidence="10" id="KW-1185">Reference proteome</keyword>
<dbReference type="CDD" id="cd12822">
    <property type="entry name" value="TmCorA-like"/>
    <property type="match status" value="1"/>
</dbReference>
<evidence type="ECO:0000256" key="5">
    <source>
        <dbReference type="ARBA" id="ARBA00022692"/>
    </source>
</evidence>
<evidence type="ECO:0000256" key="2">
    <source>
        <dbReference type="ARBA" id="ARBA00009765"/>
    </source>
</evidence>
<comment type="subcellular location">
    <subcellularLocation>
        <location evidence="1">Cell membrane</location>
        <topology evidence="1">Multi-pass membrane protein</topology>
    </subcellularLocation>
    <subcellularLocation>
        <location evidence="8">Membrane</location>
        <topology evidence="8">Multi-pass membrane protein</topology>
    </subcellularLocation>
</comment>
<comment type="similarity">
    <text evidence="2 8">Belongs to the CorA metal ion transporter (MIT) (TC 1.A.35) family.</text>
</comment>
<keyword evidence="8" id="KW-0406">Ion transport</keyword>
<feature type="transmembrane region" description="Helical" evidence="8">
    <location>
        <begin position="297"/>
        <end position="317"/>
    </location>
</feature>
<dbReference type="SUPFAM" id="SSF144083">
    <property type="entry name" value="Magnesium transport protein CorA, transmembrane region"/>
    <property type="match status" value="1"/>
</dbReference>